<protein>
    <submittedName>
        <fullName evidence="1">Uncharacterized protein</fullName>
    </submittedName>
</protein>
<reference evidence="2" key="1">
    <citation type="journal article" date="2022" name="Mol. Ecol. Resour.">
        <title>The genomes of chicory, endive, great burdock and yacon provide insights into Asteraceae palaeo-polyploidization history and plant inulin production.</title>
        <authorList>
            <person name="Fan W."/>
            <person name="Wang S."/>
            <person name="Wang H."/>
            <person name="Wang A."/>
            <person name="Jiang F."/>
            <person name="Liu H."/>
            <person name="Zhao H."/>
            <person name="Xu D."/>
            <person name="Zhang Y."/>
        </authorList>
    </citation>
    <scope>NUCLEOTIDE SEQUENCE [LARGE SCALE GENOMIC DNA]</scope>
    <source>
        <strain evidence="2">cv. Niubang</strain>
    </source>
</reference>
<dbReference type="EMBL" id="CM042050">
    <property type="protein sequence ID" value="KAI3734065.1"/>
    <property type="molecule type" value="Genomic_DNA"/>
</dbReference>
<evidence type="ECO:0000313" key="1">
    <source>
        <dbReference type="EMBL" id="KAI3734065.1"/>
    </source>
</evidence>
<comment type="caution">
    <text evidence="1">The sequence shown here is derived from an EMBL/GenBank/DDBJ whole genome shotgun (WGS) entry which is preliminary data.</text>
</comment>
<sequence length="148" mass="16576">METLSSSASMPSPREPTNYDEIAMHQSLLFSYSLKNTNAGGKELNVALDWLKTALSKIRKDCDKWVKPLPPPFSSFSSMPLNMPLSHTEVAHLRVMAITKSFIACYANILLDFKFEAKLDFGLAKITSDVATHVLTPSDGNFWEYLPF</sequence>
<gene>
    <name evidence="1" type="ORF">L6452_13526</name>
</gene>
<accession>A0ACB9CIG8</accession>
<evidence type="ECO:0000313" key="2">
    <source>
        <dbReference type="Proteomes" id="UP001055879"/>
    </source>
</evidence>
<organism evidence="1 2">
    <name type="scientific">Arctium lappa</name>
    <name type="common">Greater burdock</name>
    <name type="synonym">Lappa major</name>
    <dbReference type="NCBI Taxonomy" id="4217"/>
    <lineage>
        <taxon>Eukaryota</taxon>
        <taxon>Viridiplantae</taxon>
        <taxon>Streptophyta</taxon>
        <taxon>Embryophyta</taxon>
        <taxon>Tracheophyta</taxon>
        <taxon>Spermatophyta</taxon>
        <taxon>Magnoliopsida</taxon>
        <taxon>eudicotyledons</taxon>
        <taxon>Gunneridae</taxon>
        <taxon>Pentapetalae</taxon>
        <taxon>asterids</taxon>
        <taxon>campanulids</taxon>
        <taxon>Asterales</taxon>
        <taxon>Asteraceae</taxon>
        <taxon>Carduoideae</taxon>
        <taxon>Cardueae</taxon>
        <taxon>Arctiinae</taxon>
        <taxon>Arctium</taxon>
    </lineage>
</organism>
<keyword evidence="2" id="KW-1185">Reference proteome</keyword>
<proteinExistence type="predicted"/>
<dbReference type="Proteomes" id="UP001055879">
    <property type="component" value="Linkage Group LG04"/>
</dbReference>
<name>A0ACB9CIG8_ARCLA</name>
<reference evidence="1 2" key="2">
    <citation type="journal article" date="2022" name="Mol. Ecol. Resour.">
        <title>The genomes of chicory, endive, great burdock and yacon provide insights into Asteraceae paleo-polyploidization history and plant inulin production.</title>
        <authorList>
            <person name="Fan W."/>
            <person name="Wang S."/>
            <person name="Wang H."/>
            <person name="Wang A."/>
            <person name="Jiang F."/>
            <person name="Liu H."/>
            <person name="Zhao H."/>
            <person name="Xu D."/>
            <person name="Zhang Y."/>
        </authorList>
    </citation>
    <scope>NUCLEOTIDE SEQUENCE [LARGE SCALE GENOMIC DNA]</scope>
    <source>
        <strain evidence="2">cv. Niubang</strain>
    </source>
</reference>